<evidence type="ECO:0000313" key="3">
    <source>
        <dbReference type="EMBL" id="MBH8575665.1"/>
    </source>
</evidence>
<name>A0A8J7I686_9NOST</name>
<proteinExistence type="predicted"/>
<accession>A0A8J7I686</accession>
<gene>
    <name evidence="3" type="ORF">I8752_22180</name>
</gene>
<feature type="non-terminal residue" evidence="3">
    <location>
        <position position="1"/>
    </location>
</feature>
<keyword evidence="4" id="KW-1185">Reference proteome</keyword>
<dbReference type="InterPro" id="IPR035965">
    <property type="entry name" value="PAS-like_dom_sf"/>
</dbReference>
<dbReference type="Pfam" id="PF02954">
    <property type="entry name" value="HTH_8"/>
    <property type="match status" value="1"/>
</dbReference>
<dbReference type="InterPro" id="IPR002197">
    <property type="entry name" value="HTH_Fis"/>
</dbReference>
<comment type="caution">
    <text evidence="3">The sequence shown here is derived from an EMBL/GenBank/DDBJ whole genome shotgun (WGS) entry which is preliminary data.</text>
</comment>
<dbReference type="GO" id="GO:0043565">
    <property type="term" value="F:sequence-specific DNA binding"/>
    <property type="evidence" value="ECO:0007669"/>
    <property type="project" value="InterPro"/>
</dbReference>
<organism evidence="3 4">
    <name type="scientific">Dendronalium phyllosphericum CENA369</name>
    <dbReference type="NCBI Taxonomy" id="1725256"/>
    <lineage>
        <taxon>Bacteria</taxon>
        <taxon>Bacillati</taxon>
        <taxon>Cyanobacteriota</taxon>
        <taxon>Cyanophyceae</taxon>
        <taxon>Nostocales</taxon>
        <taxon>Nostocaceae</taxon>
        <taxon>Dendronalium</taxon>
        <taxon>Dendronalium phyllosphericum</taxon>
    </lineage>
</organism>
<dbReference type="SUPFAM" id="SSF55785">
    <property type="entry name" value="PYP-like sensor domain (PAS domain)"/>
    <property type="match status" value="1"/>
</dbReference>
<evidence type="ECO:0000313" key="4">
    <source>
        <dbReference type="Proteomes" id="UP000662314"/>
    </source>
</evidence>
<sequence>TEGRVVYANRAFLDMAQLATAEQARGESLERWLGRPGVDLNLLTAHLREHNSVRLFATTLRGEYGSTTEVEICAVAVPDGEQPCLGFTLRDVGPRLTTERRVARERPRSVEQLTELVGRVPLKDLVRESSDMIERLCIEAALVITGDNRASAAEILGLSRQSLYAKLRRYGLGDLDSNEPAEDDRDAAGADAADAGRPGSSPRI</sequence>
<dbReference type="InterPro" id="IPR009057">
    <property type="entry name" value="Homeodomain-like_sf"/>
</dbReference>
<evidence type="ECO:0000256" key="1">
    <source>
        <dbReference type="SAM" id="MobiDB-lite"/>
    </source>
</evidence>
<dbReference type="Gene3D" id="3.30.450.20">
    <property type="entry name" value="PAS domain"/>
    <property type="match status" value="1"/>
</dbReference>
<feature type="compositionally biased region" description="Acidic residues" evidence="1">
    <location>
        <begin position="176"/>
        <end position="185"/>
    </location>
</feature>
<dbReference type="RefSeq" id="WP_214434433.1">
    <property type="nucleotide sequence ID" value="NZ_CAWPUQ010000100.1"/>
</dbReference>
<reference evidence="3 4" key="1">
    <citation type="journal article" date="2021" name="Int. J. Syst. Evol. Microbiol.">
        <title>Amazonocrinis nigriterrae gen. nov., sp. nov., Atlanticothrix silvestris gen. nov., sp. nov. and Dendronalium phyllosphericum gen. nov., sp. nov., nostocacean cyanobacteria from Brazilian environments.</title>
        <authorList>
            <person name="Alvarenga D.O."/>
            <person name="Andreote A.P.D."/>
            <person name="Branco L.H.Z."/>
            <person name="Delbaje E."/>
            <person name="Cruz R.B."/>
            <person name="Varani A.M."/>
            <person name="Fiore M.F."/>
        </authorList>
    </citation>
    <scope>NUCLEOTIDE SEQUENCE [LARGE SCALE GENOMIC DNA]</scope>
    <source>
        <strain evidence="3 4">CENA369</strain>
    </source>
</reference>
<feature type="compositionally biased region" description="Low complexity" evidence="1">
    <location>
        <begin position="189"/>
        <end position="198"/>
    </location>
</feature>
<dbReference type="Gene3D" id="1.10.10.60">
    <property type="entry name" value="Homeodomain-like"/>
    <property type="match status" value="1"/>
</dbReference>
<dbReference type="EMBL" id="JAECZA010000189">
    <property type="protein sequence ID" value="MBH8575665.1"/>
    <property type="molecule type" value="Genomic_DNA"/>
</dbReference>
<feature type="domain" description="DNA binding HTH" evidence="2">
    <location>
        <begin position="132"/>
        <end position="170"/>
    </location>
</feature>
<dbReference type="SUPFAM" id="SSF46689">
    <property type="entry name" value="Homeodomain-like"/>
    <property type="match status" value="1"/>
</dbReference>
<dbReference type="Proteomes" id="UP000662314">
    <property type="component" value="Unassembled WGS sequence"/>
</dbReference>
<protein>
    <recommendedName>
        <fullName evidence="2">DNA binding HTH domain-containing protein</fullName>
    </recommendedName>
</protein>
<evidence type="ECO:0000259" key="2">
    <source>
        <dbReference type="Pfam" id="PF02954"/>
    </source>
</evidence>
<feature type="region of interest" description="Disordered" evidence="1">
    <location>
        <begin position="173"/>
        <end position="204"/>
    </location>
</feature>
<dbReference type="PRINTS" id="PR01590">
    <property type="entry name" value="HTHFIS"/>
</dbReference>
<dbReference type="AlphaFoldDB" id="A0A8J7I686"/>